<evidence type="ECO:0000256" key="1">
    <source>
        <dbReference type="SAM" id="MobiDB-lite"/>
    </source>
</evidence>
<gene>
    <name evidence="2" type="primary">Dvir\GJ26341</name>
    <name evidence="2" type="ORF">Dvir_GJ26341</name>
</gene>
<organism evidence="2 3">
    <name type="scientific">Drosophila virilis</name>
    <name type="common">Fruit fly</name>
    <dbReference type="NCBI Taxonomy" id="7244"/>
    <lineage>
        <taxon>Eukaryota</taxon>
        <taxon>Metazoa</taxon>
        <taxon>Ecdysozoa</taxon>
        <taxon>Arthropoda</taxon>
        <taxon>Hexapoda</taxon>
        <taxon>Insecta</taxon>
        <taxon>Pterygota</taxon>
        <taxon>Neoptera</taxon>
        <taxon>Endopterygota</taxon>
        <taxon>Diptera</taxon>
        <taxon>Brachycera</taxon>
        <taxon>Muscomorpha</taxon>
        <taxon>Ephydroidea</taxon>
        <taxon>Drosophilidae</taxon>
        <taxon>Drosophila</taxon>
    </lineage>
</organism>
<feature type="compositionally biased region" description="Polar residues" evidence="1">
    <location>
        <begin position="78"/>
        <end position="89"/>
    </location>
</feature>
<dbReference type="AlphaFoldDB" id="A0A0Q9W237"/>
<evidence type="ECO:0000313" key="2">
    <source>
        <dbReference type="EMBL" id="KRF79177.1"/>
    </source>
</evidence>
<protein>
    <submittedName>
        <fullName evidence="2">Uncharacterized protein</fullName>
    </submittedName>
</protein>
<feature type="compositionally biased region" description="Polar residues" evidence="1">
    <location>
        <begin position="9"/>
        <end position="25"/>
    </location>
</feature>
<feature type="region of interest" description="Disordered" evidence="1">
    <location>
        <begin position="64"/>
        <end position="89"/>
    </location>
</feature>
<feature type="compositionally biased region" description="Basic and acidic residues" evidence="1">
    <location>
        <begin position="64"/>
        <end position="76"/>
    </location>
</feature>
<keyword evidence="3" id="KW-1185">Reference proteome</keyword>
<accession>A0A0Q9W237</accession>
<sequence>MQHKLSKAATDNNKQQPTKSNNNKHFISYNNSDSSYNNFSAISDKHSGTHMCRKGLCLERRVEQTAQKGHQDKEDNLDTCSTPTTGTSH</sequence>
<proteinExistence type="predicted"/>
<dbReference type="Proteomes" id="UP000008792">
    <property type="component" value="Unassembled WGS sequence"/>
</dbReference>
<dbReference type="InParanoid" id="A0A0Q9W237"/>
<reference evidence="2 3" key="1">
    <citation type="journal article" date="2007" name="Nature">
        <title>Evolution of genes and genomes on the Drosophila phylogeny.</title>
        <authorList>
            <consortium name="Drosophila 12 Genomes Consortium"/>
            <person name="Clark A.G."/>
            <person name="Eisen M.B."/>
            <person name="Smith D.R."/>
            <person name="Bergman C.M."/>
            <person name="Oliver B."/>
            <person name="Markow T.A."/>
            <person name="Kaufman T.C."/>
            <person name="Kellis M."/>
            <person name="Gelbart W."/>
            <person name="Iyer V.N."/>
            <person name="Pollard D.A."/>
            <person name="Sackton T.B."/>
            <person name="Larracuente A.M."/>
            <person name="Singh N.D."/>
            <person name="Abad J.P."/>
            <person name="Abt D.N."/>
            <person name="Adryan B."/>
            <person name="Aguade M."/>
            <person name="Akashi H."/>
            <person name="Anderson W.W."/>
            <person name="Aquadro C.F."/>
            <person name="Ardell D.H."/>
            <person name="Arguello R."/>
            <person name="Artieri C.G."/>
            <person name="Barbash D.A."/>
            <person name="Barker D."/>
            <person name="Barsanti P."/>
            <person name="Batterham P."/>
            <person name="Batzoglou S."/>
            <person name="Begun D."/>
            <person name="Bhutkar A."/>
            <person name="Blanco E."/>
            <person name="Bosak S.A."/>
            <person name="Bradley R.K."/>
            <person name="Brand A.D."/>
            <person name="Brent M.R."/>
            <person name="Brooks A.N."/>
            <person name="Brown R.H."/>
            <person name="Butlin R.K."/>
            <person name="Caggese C."/>
            <person name="Calvi B.R."/>
            <person name="Bernardo de Carvalho A."/>
            <person name="Caspi A."/>
            <person name="Castrezana S."/>
            <person name="Celniker S.E."/>
            <person name="Chang J.L."/>
            <person name="Chapple C."/>
            <person name="Chatterji S."/>
            <person name="Chinwalla A."/>
            <person name="Civetta A."/>
            <person name="Clifton S.W."/>
            <person name="Comeron J.M."/>
            <person name="Costello J.C."/>
            <person name="Coyne J.A."/>
            <person name="Daub J."/>
            <person name="David R.G."/>
            <person name="Delcher A.L."/>
            <person name="Delehaunty K."/>
            <person name="Do C.B."/>
            <person name="Ebling H."/>
            <person name="Edwards K."/>
            <person name="Eickbush T."/>
            <person name="Evans J.D."/>
            <person name="Filipski A."/>
            <person name="Findeiss S."/>
            <person name="Freyhult E."/>
            <person name="Fulton L."/>
            <person name="Fulton R."/>
            <person name="Garcia A.C."/>
            <person name="Gardiner A."/>
            <person name="Garfield D.A."/>
            <person name="Garvin B.E."/>
            <person name="Gibson G."/>
            <person name="Gilbert D."/>
            <person name="Gnerre S."/>
            <person name="Godfrey J."/>
            <person name="Good R."/>
            <person name="Gotea V."/>
            <person name="Gravely B."/>
            <person name="Greenberg A.J."/>
            <person name="Griffiths-Jones S."/>
            <person name="Gross S."/>
            <person name="Guigo R."/>
            <person name="Gustafson E.A."/>
            <person name="Haerty W."/>
            <person name="Hahn M.W."/>
            <person name="Halligan D.L."/>
            <person name="Halpern A.L."/>
            <person name="Halter G.M."/>
            <person name="Han M.V."/>
            <person name="Heger A."/>
            <person name="Hillier L."/>
            <person name="Hinrichs A.S."/>
            <person name="Holmes I."/>
            <person name="Hoskins R.A."/>
            <person name="Hubisz M.J."/>
            <person name="Hultmark D."/>
            <person name="Huntley M.A."/>
            <person name="Jaffe D.B."/>
            <person name="Jagadeeshan S."/>
            <person name="Jeck W.R."/>
            <person name="Johnson J."/>
            <person name="Jones C.D."/>
            <person name="Jordan W.C."/>
            <person name="Karpen G.H."/>
            <person name="Kataoka E."/>
            <person name="Keightley P.D."/>
            <person name="Kheradpour P."/>
            <person name="Kirkness E.F."/>
            <person name="Koerich L.B."/>
            <person name="Kristiansen K."/>
            <person name="Kudrna D."/>
            <person name="Kulathinal R.J."/>
            <person name="Kumar S."/>
            <person name="Kwok R."/>
            <person name="Lander E."/>
            <person name="Langley C.H."/>
            <person name="Lapoint R."/>
            <person name="Lazzaro B.P."/>
            <person name="Lee S.J."/>
            <person name="Levesque L."/>
            <person name="Li R."/>
            <person name="Lin C.F."/>
            <person name="Lin M.F."/>
            <person name="Lindblad-Toh K."/>
            <person name="Llopart A."/>
            <person name="Long M."/>
            <person name="Low L."/>
            <person name="Lozovsky E."/>
            <person name="Lu J."/>
            <person name="Luo M."/>
            <person name="Machado C.A."/>
            <person name="Makalowski W."/>
            <person name="Marzo M."/>
            <person name="Matsuda M."/>
            <person name="Matzkin L."/>
            <person name="McAllister B."/>
            <person name="McBride C.S."/>
            <person name="McKernan B."/>
            <person name="McKernan K."/>
            <person name="Mendez-Lago M."/>
            <person name="Minx P."/>
            <person name="Mollenhauer M.U."/>
            <person name="Montooth K."/>
            <person name="Mount S.M."/>
            <person name="Mu X."/>
            <person name="Myers E."/>
            <person name="Negre B."/>
            <person name="Newfeld S."/>
            <person name="Nielsen R."/>
            <person name="Noor M.A."/>
            <person name="O'Grady P."/>
            <person name="Pachter L."/>
            <person name="Papaceit M."/>
            <person name="Parisi M.J."/>
            <person name="Parisi M."/>
            <person name="Parts L."/>
            <person name="Pedersen J.S."/>
            <person name="Pesole G."/>
            <person name="Phillippy A.M."/>
            <person name="Ponting C.P."/>
            <person name="Pop M."/>
            <person name="Porcelli D."/>
            <person name="Powell J.R."/>
            <person name="Prohaska S."/>
            <person name="Pruitt K."/>
            <person name="Puig M."/>
            <person name="Quesneville H."/>
            <person name="Ram K.R."/>
            <person name="Rand D."/>
            <person name="Rasmussen M.D."/>
            <person name="Reed L.K."/>
            <person name="Reenan R."/>
            <person name="Reily A."/>
            <person name="Remington K.A."/>
            <person name="Rieger T.T."/>
            <person name="Ritchie M.G."/>
            <person name="Robin C."/>
            <person name="Rogers Y.H."/>
            <person name="Rohde C."/>
            <person name="Rozas J."/>
            <person name="Rubenfield M.J."/>
            <person name="Ruiz A."/>
            <person name="Russo S."/>
            <person name="Salzberg S.L."/>
            <person name="Sanchez-Gracia A."/>
            <person name="Saranga D.J."/>
            <person name="Sato H."/>
            <person name="Schaeffer S.W."/>
            <person name="Schatz M.C."/>
            <person name="Schlenke T."/>
            <person name="Schwartz R."/>
            <person name="Segarra C."/>
            <person name="Singh R.S."/>
            <person name="Sirot L."/>
            <person name="Sirota M."/>
            <person name="Sisneros N.B."/>
            <person name="Smith C.D."/>
            <person name="Smith T.F."/>
            <person name="Spieth J."/>
            <person name="Stage D.E."/>
            <person name="Stark A."/>
            <person name="Stephan W."/>
            <person name="Strausberg R.L."/>
            <person name="Strempel S."/>
            <person name="Sturgill D."/>
            <person name="Sutton G."/>
            <person name="Sutton G.G."/>
            <person name="Tao W."/>
            <person name="Teichmann S."/>
            <person name="Tobari Y.N."/>
            <person name="Tomimura Y."/>
            <person name="Tsolas J.M."/>
            <person name="Valente V.L."/>
            <person name="Venter E."/>
            <person name="Venter J.C."/>
            <person name="Vicario S."/>
            <person name="Vieira F.G."/>
            <person name="Vilella A.J."/>
            <person name="Villasante A."/>
            <person name="Walenz B."/>
            <person name="Wang J."/>
            <person name="Wasserman M."/>
            <person name="Watts T."/>
            <person name="Wilson D."/>
            <person name="Wilson R.K."/>
            <person name="Wing R.A."/>
            <person name="Wolfner M.F."/>
            <person name="Wong A."/>
            <person name="Wong G.K."/>
            <person name="Wu C.I."/>
            <person name="Wu G."/>
            <person name="Yamamoto D."/>
            <person name="Yang H.P."/>
            <person name="Yang S.P."/>
            <person name="Yorke J.A."/>
            <person name="Yoshida K."/>
            <person name="Zdobnov E."/>
            <person name="Zhang P."/>
            <person name="Zhang Y."/>
            <person name="Zimin A.V."/>
            <person name="Baldwin J."/>
            <person name="Abdouelleil A."/>
            <person name="Abdulkadir J."/>
            <person name="Abebe A."/>
            <person name="Abera B."/>
            <person name="Abreu J."/>
            <person name="Acer S.C."/>
            <person name="Aftuck L."/>
            <person name="Alexander A."/>
            <person name="An P."/>
            <person name="Anderson E."/>
            <person name="Anderson S."/>
            <person name="Arachi H."/>
            <person name="Azer M."/>
            <person name="Bachantsang P."/>
            <person name="Barry A."/>
            <person name="Bayul T."/>
            <person name="Berlin A."/>
            <person name="Bessette D."/>
            <person name="Bloom T."/>
            <person name="Blye J."/>
            <person name="Boguslavskiy L."/>
            <person name="Bonnet C."/>
            <person name="Boukhgalter B."/>
            <person name="Bourzgui I."/>
            <person name="Brown A."/>
            <person name="Cahill P."/>
            <person name="Channer S."/>
            <person name="Cheshatsang Y."/>
            <person name="Chuda L."/>
            <person name="Citroen M."/>
            <person name="Collymore A."/>
            <person name="Cooke P."/>
            <person name="Costello M."/>
            <person name="D'Aco K."/>
            <person name="Daza R."/>
            <person name="De Haan G."/>
            <person name="DeGray S."/>
            <person name="DeMaso C."/>
            <person name="Dhargay N."/>
            <person name="Dooley K."/>
            <person name="Dooley E."/>
            <person name="Doricent M."/>
            <person name="Dorje P."/>
            <person name="Dorjee K."/>
            <person name="Dupes A."/>
            <person name="Elong R."/>
            <person name="Falk J."/>
            <person name="Farina A."/>
            <person name="Faro S."/>
            <person name="Ferguson D."/>
            <person name="Fisher S."/>
            <person name="Foley C.D."/>
            <person name="Franke A."/>
            <person name="Friedrich D."/>
            <person name="Gadbois L."/>
            <person name="Gearin G."/>
            <person name="Gearin C.R."/>
            <person name="Giannoukos G."/>
            <person name="Goode T."/>
            <person name="Graham J."/>
            <person name="Grandbois E."/>
            <person name="Grewal S."/>
            <person name="Gyaltsen K."/>
            <person name="Hafez N."/>
            <person name="Hagos B."/>
            <person name="Hall J."/>
            <person name="Henson C."/>
            <person name="Hollinger A."/>
            <person name="Honan T."/>
            <person name="Huard M.D."/>
            <person name="Hughes L."/>
            <person name="Hurhula B."/>
            <person name="Husby M.E."/>
            <person name="Kamat A."/>
            <person name="Kanga B."/>
            <person name="Kashin S."/>
            <person name="Khazanovich D."/>
            <person name="Kisner P."/>
            <person name="Lance K."/>
            <person name="Lara M."/>
            <person name="Lee W."/>
            <person name="Lennon N."/>
            <person name="Letendre F."/>
            <person name="LeVine R."/>
            <person name="Lipovsky A."/>
            <person name="Liu X."/>
            <person name="Liu J."/>
            <person name="Liu S."/>
            <person name="Lokyitsang T."/>
            <person name="Lokyitsang Y."/>
            <person name="Lubonja R."/>
            <person name="Lui A."/>
            <person name="MacDonald P."/>
            <person name="Magnisalis V."/>
            <person name="Maru K."/>
            <person name="Matthews C."/>
            <person name="McCusker W."/>
            <person name="McDonough S."/>
            <person name="Mehta T."/>
            <person name="Meldrim J."/>
            <person name="Meneus L."/>
            <person name="Mihai O."/>
            <person name="Mihalev A."/>
            <person name="Mihova T."/>
            <person name="Mittelman R."/>
            <person name="Mlenga V."/>
            <person name="Montmayeur A."/>
            <person name="Mulrain L."/>
            <person name="Navidi A."/>
            <person name="Naylor J."/>
            <person name="Negash T."/>
            <person name="Nguyen T."/>
            <person name="Nguyen N."/>
            <person name="Nicol R."/>
            <person name="Norbu C."/>
            <person name="Norbu N."/>
            <person name="Novod N."/>
            <person name="O'Neill B."/>
            <person name="Osman S."/>
            <person name="Markiewicz E."/>
            <person name="Oyono O.L."/>
            <person name="Patti C."/>
            <person name="Phunkhang P."/>
            <person name="Pierre F."/>
            <person name="Priest M."/>
            <person name="Raghuraman S."/>
            <person name="Rege F."/>
            <person name="Reyes R."/>
            <person name="Rise C."/>
            <person name="Rogov P."/>
            <person name="Ross K."/>
            <person name="Ryan E."/>
            <person name="Settipalli S."/>
            <person name="Shea T."/>
            <person name="Sherpa N."/>
            <person name="Shi L."/>
            <person name="Shih D."/>
            <person name="Sparrow T."/>
            <person name="Spaulding J."/>
            <person name="Stalker J."/>
            <person name="Stange-Thomann N."/>
            <person name="Stavropoulos S."/>
            <person name="Stone C."/>
            <person name="Strader C."/>
            <person name="Tesfaye S."/>
            <person name="Thomson T."/>
            <person name="Thoulutsang Y."/>
            <person name="Thoulutsang D."/>
            <person name="Topham K."/>
            <person name="Topping I."/>
            <person name="Tsamla T."/>
            <person name="Vassiliev H."/>
            <person name="Vo A."/>
            <person name="Wangchuk T."/>
            <person name="Wangdi T."/>
            <person name="Weiand M."/>
            <person name="Wilkinson J."/>
            <person name="Wilson A."/>
            <person name="Yadav S."/>
            <person name="Young G."/>
            <person name="Yu Q."/>
            <person name="Zembek L."/>
            <person name="Zhong D."/>
            <person name="Zimmer A."/>
            <person name="Zwirko Z."/>
            <person name="Jaffe D.B."/>
            <person name="Alvarez P."/>
            <person name="Brockman W."/>
            <person name="Butler J."/>
            <person name="Chin C."/>
            <person name="Gnerre S."/>
            <person name="Grabherr M."/>
            <person name="Kleber M."/>
            <person name="Mauceli E."/>
            <person name="MacCallum I."/>
        </authorList>
    </citation>
    <scope>NUCLEOTIDE SEQUENCE [LARGE SCALE GENOMIC DNA]</scope>
    <source>
        <strain evidence="3">Tucson 15010-1051.87</strain>
    </source>
</reference>
<name>A0A0Q9W237_DROVI</name>
<feature type="region of interest" description="Disordered" evidence="1">
    <location>
        <begin position="1"/>
        <end position="35"/>
    </location>
</feature>
<dbReference type="EMBL" id="CH940648">
    <property type="protein sequence ID" value="KRF79177.1"/>
    <property type="molecule type" value="Genomic_DNA"/>
</dbReference>
<evidence type="ECO:0000313" key="3">
    <source>
        <dbReference type="Proteomes" id="UP000008792"/>
    </source>
</evidence>